<protein>
    <submittedName>
        <fullName evidence="1">Uncharacterized protein</fullName>
    </submittedName>
</protein>
<accession>A0AAD7FTI7</accession>
<dbReference type="EMBL" id="JARKIF010000004">
    <property type="protein sequence ID" value="KAJ7642121.1"/>
    <property type="molecule type" value="Genomic_DNA"/>
</dbReference>
<proteinExistence type="predicted"/>
<evidence type="ECO:0000313" key="1">
    <source>
        <dbReference type="EMBL" id="KAJ7642121.1"/>
    </source>
</evidence>
<evidence type="ECO:0000313" key="2">
    <source>
        <dbReference type="Proteomes" id="UP001221142"/>
    </source>
</evidence>
<organism evidence="1 2">
    <name type="scientific">Roridomyces roridus</name>
    <dbReference type="NCBI Taxonomy" id="1738132"/>
    <lineage>
        <taxon>Eukaryota</taxon>
        <taxon>Fungi</taxon>
        <taxon>Dikarya</taxon>
        <taxon>Basidiomycota</taxon>
        <taxon>Agaricomycotina</taxon>
        <taxon>Agaricomycetes</taxon>
        <taxon>Agaricomycetidae</taxon>
        <taxon>Agaricales</taxon>
        <taxon>Marasmiineae</taxon>
        <taxon>Mycenaceae</taxon>
        <taxon>Roridomyces</taxon>
    </lineage>
</organism>
<gene>
    <name evidence="1" type="ORF">FB45DRAFT_1126400</name>
</gene>
<keyword evidence="2" id="KW-1185">Reference proteome</keyword>
<sequence>MPFCMSSLFLYPRRLLSSIAAAVSRISVSTLRSVHSIWSGAWLLQGQPAPSPPAPAVRAPDRIRFTSNSLDIVSFARRSFYNFDICSETDVDGDSERMQLSVLVSEDENDMYTITRRAGNLYGLPVVQFCVQTTSRDEVVALLRHISWFHALLAHLVSKNDGGAVLRMHTVFEDEDGVDAEEELGADLVERGISLPIPRVELLQREDDPARLYCFTLRNEASNTPFHAQLLSLNPELYGVSLWDSAPNPLNIGQDHLVGAPPEGGFRFFLTPGATEDSGFFALVGTLDIDESREWEREAPIVSVGEGRHVLAPEYQYRGRGGAACEGEQEEEEMPSVSTAAVIGLTMRQVG</sequence>
<dbReference type="Proteomes" id="UP001221142">
    <property type="component" value="Unassembled WGS sequence"/>
</dbReference>
<comment type="caution">
    <text evidence="1">The sequence shown here is derived from an EMBL/GenBank/DDBJ whole genome shotgun (WGS) entry which is preliminary data.</text>
</comment>
<name>A0AAD7FTI7_9AGAR</name>
<dbReference type="AlphaFoldDB" id="A0AAD7FTI7"/>
<reference evidence="1" key="1">
    <citation type="submission" date="2023-03" db="EMBL/GenBank/DDBJ databases">
        <title>Massive genome expansion in bonnet fungi (Mycena s.s.) driven by repeated elements and novel gene families across ecological guilds.</title>
        <authorList>
            <consortium name="Lawrence Berkeley National Laboratory"/>
            <person name="Harder C.B."/>
            <person name="Miyauchi S."/>
            <person name="Viragh M."/>
            <person name="Kuo A."/>
            <person name="Thoen E."/>
            <person name="Andreopoulos B."/>
            <person name="Lu D."/>
            <person name="Skrede I."/>
            <person name="Drula E."/>
            <person name="Henrissat B."/>
            <person name="Morin E."/>
            <person name="Kohler A."/>
            <person name="Barry K."/>
            <person name="LaButti K."/>
            <person name="Morin E."/>
            <person name="Salamov A."/>
            <person name="Lipzen A."/>
            <person name="Mereny Z."/>
            <person name="Hegedus B."/>
            <person name="Baldrian P."/>
            <person name="Stursova M."/>
            <person name="Weitz H."/>
            <person name="Taylor A."/>
            <person name="Grigoriev I.V."/>
            <person name="Nagy L.G."/>
            <person name="Martin F."/>
            <person name="Kauserud H."/>
        </authorList>
    </citation>
    <scope>NUCLEOTIDE SEQUENCE</scope>
    <source>
        <strain evidence="1">9284</strain>
    </source>
</reference>